<dbReference type="Gene3D" id="3.30.750.44">
    <property type="match status" value="1"/>
</dbReference>
<name>A0ABW5N8R4_9FLAO</name>
<evidence type="ECO:0000259" key="1">
    <source>
        <dbReference type="Pfam" id="PF03572"/>
    </source>
</evidence>
<reference evidence="3" key="1">
    <citation type="journal article" date="2019" name="Int. J. Syst. Evol. Microbiol.">
        <title>The Global Catalogue of Microorganisms (GCM) 10K type strain sequencing project: providing services to taxonomists for standard genome sequencing and annotation.</title>
        <authorList>
            <consortium name="The Broad Institute Genomics Platform"/>
            <consortium name="The Broad Institute Genome Sequencing Center for Infectious Disease"/>
            <person name="Wu L."/>
            <person name="Ma J."/>
        </authorList>
    </citation>
    <scope>NUCLEOTIDE SEQUENCE [LARGE SCALE GENOMIC DNA]</scope>
    <source>
        <strain evidence="3">KCTC 42423</strain>
    </source>
</reference>
<accession>A0ABW5N8R4</accession>
<dbReference type="EMBL" id="JBHULX010000013">
    <property type="protein sequence ID" value="MFD2590865.1"/>
    <property type="molecule type" value="Genomic_DNA"/>
</dbReference>
<evidence type="ECO:0000313" key="3">
    <source>
        <dbReference type="Proteomes" id="UP001597459"/>
    </source>
</evidence>
<proteinExistence type="predicted"/>
<sequence>MKNYYISILFLFLGSIQFSCTQDDTVIEEPSRKALPTSYAETFRLLWDVMDKRYNYFYEEKIRNGLDWDEVYREYYPKFAKLSTYGDKEANKELALQELRLAVDYFYEIINPLIDRHLNISISFNIPSLSNFPLKAFYRTGMTDKDVYKDFPYNYSVQEKTAVGRGQIRRVMETKIDRDINITDKDEKGNVTFSAYGGFLKSDPDVYYFSFGSFSLTNRDLIIGSAFEIKELTPSLVPTVSLFPLDVIKNEEVRNYATDFIDRFVATWIGTLGEIRSSEKYTSYKQAVAIFQETEKITPLKEASDELAIEFEHLFDTINEMLEEIILVQQNLALNPAIDQLDISNLGEVLNASRLFNLHRELSILHGLQSFFKTQEKINSAYELYRNFYNKLTDGTIKKLIVDFRGNRGGMALDLRTFVERVITEEKVYSYQRTKEGNGRFNYTPWVANTIAPHPFGIPQKIPIAILTNKISISMPEMSTMAIKSQGSHVISVGDYTRGGTAGLGDNDSMNGGYIGDVGNINFYMPLMATRDASKNVIEGIGVKPDIHILPTEEEIFGLGENPEIKDSVFEAALLEISKMN</sequence>
<dbReference type="Pfam" id="PF03572">
    <property type="entry name" value="Peptidase_S41"/>
    <property type="match status" value="1"/>
</dbReference>
<dbReference type="Proteomes" id="UP001597459">
    <property type="component" value="Unassembled WGS sequence"/>
</dbReference>
<dbReference type="InterPro" id="IPR005151">
    <property type="entry name" value="Tail-specific_protease"/>
</dbReference>
<dbReference type="RefSeq" id="WP_378258684.1">
    <property type="nucleotide sequence ID" value="NZ_JBHSJV010000001.1"/>
</dbReference>
<dbReference type="Gene3D" id="3.90.226.10">
    <property type="entry name" value="2-enoyl-CoA Hydratase, Chain A, domain 1"/>
    <property type="match status" value="1"/>
</dbReference>
<feature type="domain" description="Tail specific protease" evidence="1">
    <location>
        <begin position="380"/>
        <end position="549"/>
    </location>
</feature>
<evidence type="ECO:0000313" key="2">
    <source>
        <dbReference type="EMBL" id="MFD2590865.1"/>
    </source>
</evidence>
<dbReference type="SUPFAM" id="SSF52096">
    <property type="entry name" value="ClpP/crotonase"/>
    <property type="match status" value="1"/>
</dbReference>
<organism evidence="2 3">
    <name type="scientific">Aquimarina hainanensis</name>
    <dbReference type="NCBI Taxonomy" id="1578017"/>
    <lineage>
        <taxon>Bacteria</taxon>
        <taxon>Pseudomonadati</taxon>
        <taxon>Bacteroidota</taxon>
        <taxon>Flavobacteriia</taxon>
        <taxon>Flavobacteriales</taxon>
        <taxon>Flavobacteriaceae</taxon>
        <taxon>Aquimarina</taxon>
    </lineage>
</organism>
<dbReference type="InterPro" id="IPR029045">
    <property type="entry name" value="ClpP/crotonase-like_dom_sf"/>
</dbReference>
<protein>
    <submittedName>
        <fullName evidence="2">S41 family peptidase</fullName>
    </submittedName>
</protein>
<keyword evidence="3" id="KW-1185">Reference proteome</keyword>
<gene>
    <name evidence="2" type="ORF">ACFSTE_08495</name>
</gene>
<comment type="caution">
    <text evidence="2">The sequence shown here is derived from an EMBL/GenBank/DDBJ whole genome shotgun (WGS) entry which is preliminary data.</text>
</comment>